<evidence type="ECO:0000256" key="2">
    <source>
        <dbReference type="HAMAP-Rule" id="MF_00055"/>
    </source>
</evidence>
<organism evidence="3 4">
    <name type="scientific">Methylobacter tundripaludum</name>
    <dbReference type="NCBI Taxonomy" id="173365"/>
    <lineage>
        <taxon>Bacteria</taxon>
        <taxon>Pseudomonadati</taxon>
        <taxon>Pseudomonadota</taxon>
        <taxon>Gammaproteobacteria</taxon>
        <taxon>Methylococcales</taxon>
        <taxon>Methylococcaceae</taxon>
        <taxon>Methylobacter</taxon>
    </lineage>
</organism>
<dbReference type="AlphaFoldDB" id="A0A2S6H8E0"/>
<evidence type="ECO:0000313" key="3">
    <source>
        <dbReference type="EMBL" id="PPK73701.1"/>
    </source>
</evidence>
<dbReference type="InterPro" id="IPR002737">
    <property type="entry name" value="MEMO1_fam"/>
</dbReference>
<dbReference type="PANTHER" id="PTHR11060:SF0">
    <property type="entry name" value="PROTEIN MEMO1"/>
    <property type="match status" value="1"/>
</dbReference>
<comment type="caution">
    <text evidence="3">The sequence shown here is derived from an EMBL/GenBank/DDBJ whole genome shotgun (WGS) entry which is preliminary data.</text>
</comment>
<dbReference type="PANTHER" id="PTHR11060">
    <property type="entry name" value="PROTEIN MEMO1"/>
    <property type="match status" value="1"/>
</dbReference>
<evidence type="ECO:0000313" key="4">
    <source>
        <dbReference type="Proteomes" id="UP000238071"/>
    </source>
</evidence>
<dbReference type="RefSeq" id="WP_104422287.1">
    <property type="nucleotide sequence ID" value="NZ_PTIY01000001.1"/>
</dbReference>
<reference evidence="3 4" key="1">
    <citation type="submission" date="2018-02" db="EMBL/GenBank/DDBJ databases">
        <title>Subsurface microbial communities from deep shales in Ohio and West Virginia, USA.</title>
        <authorList>
            <person name="Wrighton K."/>
        </authorList>
    </citation>
    <scope>NUCLEOTIDE SEQUENCE [LARGE SCALE GENOMIC DNA]</scope>
    <source>
        <strain evidence="3 4">OWC-G53F</strain>
    </source>
</reference>
<dbReference type="NCBIfam" id="TIGR04336">
    <property type="entry name" value="AmmeMemoSam_B"/>
    <property type="match status" value="1"/>
</dbReference>
<comment type="similarity">
    <text evidence="1 2">Belongs to the MEMO1 family.</text>
</comment>
<name>A0A2S6H8E0_9GAMM</name>
<accession>A0A2S6H8E0</accession>
<sequence>MNRQPAVAGSFYPANPEQLHLMLDQYLSDAASAEKVPKAIIAPHAGYIYSGPIAASAYARLKKAHDRITRVVLIGPSHRVAFRGLAVSRAETFTTPLGCVLVDQEAVQKIVKLPFVEYIEQAHTYEHSLEVHLPFLQEMLDNFEIVPIVAGDASPEQVSQVLDALWGGEETLIVISSDLSHYHNYATARQMDKSTSRTIEKLEYEQLDFESACGRVPVSGLLKLARKKSLSIKTIDLRNSGDTAGDKSSVVGYGAYVIE</sequence>
<evidence type="ECO:0000256" key="1">
    <source>
        <dbReference type="ARBA" id="ARBA00006315"/>
    </source>
</evidence>
<keyword evidence="4" id="KW-1185">Reference proteome</keyword>
<dbReference type="HAMAP" id="MF_00055">
    <property type="entry name" value="MEMO1"/>
    <property type="match status" value="1"/>
</dbReference>
<dbReference type="Pfam" id="PF01875">
    <property type="entry name" value="Memo"/>
    <property type="match status" value="1"/>
</dbReference>
<dbReference type="CDD" id="cd07361">
    <property type="entry name" value="MEMO_like"/>
    <property type="match status" value="1"/>
</dbReference>
<protein>
    <recommendedName>
        <fullName evidence="2">MEMO1 family protein B0F88_101231</fullName>
    </recommendedName>
</protein>
<dbReference type="OrthoDB" id="9782820at2"/>
<gene>
    <name evidence="3" type="ORF">B0F88_101231</name>
</gene>
<dbReference type="Proteomes" id="UP000238071">
    <property type="component" value="Unassembled WGS sequence"/>
</dbReference>
<dbReference type="EMBL" id="PTIY01000001">
    <property type="protein sequence ID" value="PPK73701.1"/>
    <property type="molecule type" value="Genomic_DNA"/>
</dbReference>
<dbReference type="Gene3D" id="3.40.830.10">
    <property type="entry name" value="LigB-like"/>
    <property type="match status" value="1"/>
</dbReference>
<proteinExistence type="inferred from homology"/>